<evidence type="ECO:0000256" key="1">
    <source>
        <dbReference type="SAM" id="MobiDB-lite"/>
    </source>
</evidence>
<evidence type="ECO:0000313" key="2">
    <source>
        <dbReference type="EMBL" id="KAF2839471.1"/>
    </source>
</evidence>
<reference evidence="2" key="1">
    <citation type="journal article" date="2020" name="Stud. Mycol.">
        <title>101 Dothideomycetes genomes: a test case for predicting lifestyles and emergence of pathogens.</title>
        <authorList>
            <person name="Haridas S."/>
            <person name="Albert R."/>
            <person name="Binder M."/>
            <person name="Bloem J."/>
            <person name="Labutti K."/>
            <person name="Salamov A."/>
            <person name="Andreopoulos B."/>
            <person name="Baker S."/>
            <person name="Barry K."/>
            <person name="Bills G."/>
            <person name="Bluhm B."/>
            <person name="Cannon C."/>
            <person name="Castanera R."/>
            <person name="Culley D."/>
            <person name="Daum C."/>
            <person name="Ezra D."/>
            <person name="Gonzalez J."/>
            <person name="Henrissat B."/>
            <person name="Kuo A."/>
            <person name="Liang C."/>
            <person name="Lipzen A."/>
            <person name="Lutzoni F."/>
            <person name="Magnuson J."/>
            <person name="Mondo S."/>
            <person name="Nolan M."/>
            <person name="Ohm R."/>
            <person name="Pangilinan J."/>
            <person name="Park H.-J."/>
            <person name="Ramirez L."/>
            <person name="Alfaro M."/>
            <person name="Sun H."/>
            <person name="Tritt A."/>
            <person name="Yoshinaga Y."/>
            <person name="Zwiers L.-H."/>
            <person name="Turgeon B."/>
            <person name="Goodwin S."/>
            <person name="Spatafora J."/>
            <person name="Crous P."/>
            <person name="Grigoriev I."/>
        </authorList>
    </citation>
    <scope>NUCLEOTIDE SEQUENCE</scope>
    <source>
        <strain evidence="2">CBS 101060</strain>
    </source>
</reference>
<feature type="compositionally biased region" description="Polar residues" evidence="1">
    <location>
        <begin position="282"/>
        <end position="292"/>
    </location>
</feature>
<feature type="compositionally biased region" description="Polar residues" evidence="1">
    <location>
        <begin position="231"/>
        <end position="259"/>
    </location>
</feature>
<feature type="compositionally biased region" description="Polar residues" evidence="1">
    <location>
        <begin position="154"/>
        <end position="172"/>
    </location>
</feature>
<protein>
    <submittedName>
        <fullName evidence="2">Uncharacterized protein</fullName>
    </submittedName>
</protein>
<comment type="caution">
    <text evidence="2">The sequence shown here is derived from an EMBL/GenBank/DDBJ whole genome shotgun (WGS) entry which is preliminary data.</text>
</comment>
<feature type="region of interest" description="Disordered" evidence="1">
    <location>
        <begin position="229"/>
        <end position="422"/>
    </location>
</feature>
<dbReference type="Proteomes" id="UP000799429">
    <property type="component" value="Unassembled WGS sequence"/>
</dbReference>
<organism evidence="2 3">
    <name type="scientific">Patellaria atrata CBS 101060</name>
    <dbReference type="NCBI Taxonomy" id="1346257"/>
    <lineage>
        <taxon>Eukaryota</taxon>
        <taxon>Fungi</taxon>
        <taxon>Dikarya</taxon>
        <taxon>Ascomycota</taxon>
        <taxon>Pezizomycotina</taxon>
        <taxon>Dothideomycetes</taxon>
        <taxon>Dothideomycetes incertae sedis</taxon>
        <taxon>Patellariales</taxon>
        <taxon>Patellariaceae</taxon>
        <taxon>Patellaria</taxon>
    </lineage>
</organism>
<evidence type="ECO:0000313" key="3">
    <source>
        <dbReference type="Proteomes" id="UP000799429"/>
    </source>
</evidence>
<sequence length="450" mass="49853">MAAQTHTTARPSFPLHSVSLVTSQSSSVNDSTPGRIPATHGRLHKRGGSASISPQSSDHRPFDYNKLPETPKSMSEEPRQEYAQPAHATPSAIKVKPYLRKLSHKDNNTIDLSRTAAENESLAGLRILNEYNYNSPRSASDVTFSPLGGRVGHNRSTSNNSQFSTGSASQRPSGPYTHPMRQTPRPYTPPVAKSYPTSIVATENSGEEYDIMSDDEFRYRAHVFDPARRSGSISSIPTGTQLLSNGTASSLRFGNQSQTSLSSPLPPPPPPAGRARKDTIRSFDTATGSTRTSIDKTFGFIRGRDSPVNPSSRAASIQAARIAYREKEEAKDRKAEKEEMKKREKEDRRRERQDGRRRRRSSASEEPRFRSRNVSREMLASPIAGKEYSNLTQTHNLSLPAPTATGRPASRRRTNTDVSAKRSAQSNWLGFMAWFKTRLLRVSRRLGISS</sequence>
<feature type="compositionally biased region" description="Low complexity" evidence="1">
    <location>
        <begin position="311"/>
        <end position="322"/>
    </location>
</feature>
<feature type="compositionally biased region" description="Polar residues" evidence="1">
    <location>
        <begin position="1"/>
        <end position="10"/>
    </location>
</feature>
<dbReference type="EMBL" id="MU006095">
    <property type="protein sequence ID" value="KAF2839471.1"/>
    <property type="molecule type" value="Genomic_DNA"/>
</dbReference>
<proteinExistence type="predicted"/>
<feature type="compositionally biased region" description="Low complexity" evidence="1">
    <location>
        <begin position="17"/>
        <end position="31"/>
    </location>
</feature>
<keyword evidence="3" id="KW-1185">Reference proteome</keyword>
<feature type="region of interest" description="Disordered" evidence="1">
    <location>
        <begin position="1"/>
        <end position="93"/>
    </location>
</feature>
<dbReference type="AlphaFoldDB" id="A0A9P4VN90"/>
<dbReference type="OrthoDB" id="5377213at2759"/>
<accession>A0A9P4VN90</accession>
<gene>
    <name evidence="2" type="ORF">M501DRAFT_1011288</name>
</gene>
<feature type="compositionally biased region" description="Basic and acidic residues" evidence="1">
    <location>
        <begin position="323"/>
        <end position="354"/>
    </location>
</feature>
<feature type="region of interest" description="Disordered" evidence="1">
    <location>
        <begin position="144"/>
        <end position="194"/>
    </location>
</feature>
<name>A0A9P4VN90_9PEZI</name>